<dbReference type="VEuPathDB" id="FungiDB:H310_08586"/>
<feature type="compositionally biased region" description="Basic and acidic residues" evidence="1">
    <location>
        <begin position="8"/>
        <end position="28"/>
    </location>
</feature>
<evidence type="ECO:0000256" key="1">
    <source>
        <dbReference type="SAM" id="MobiDB-lite"/>
    </source>
</evidence>
<accession>A0A024TYP0</accession>
<evidence type="ECO:0000313" key="2">
    <source>
        <dbReference type="EMBL" id="ETV98432.1"/>
    </source>
</evidence>
<dbReference type="RefSeq" id="XP_008872629.1">
    <property type="nucleotide sequence ID" value="XM_008874407.1"/>
</dbReference>
<protein>
    <submittedName>
        <fullName evidence="2">Uncharacterized protein</fullName>
    </submittedName>
</protein>
<dbReference type="GeneID" id="20085636"/>
<dbReference type="EMBL" id="KI913969">
    <property type="protein sequence ID" value="ETV98432.1"/>
    <property type="molecule type" value="Genomic_DNA"/>
</dbReference>
<sequence length="135" mass="14546">MATAAPIDGKHKQKDADRNADPHPRGNRFLHDDCRARNWCGDRTALANVLSGCLGGALGTRRTAARLRDTRAQELVAELTRRAIVCGGALGRGAVSVGTLLACGRRVREGKNWVLSAGEREQRHKDEEDNAAGHA</sequence>
<dbReference type="AlphaFoldDB" id="A0A024TYP0"/>
<proteinExistence type="predicted"/>
<gene>
    <name evidence="2" type="ORF">H310_08586</name>
</gene>
<organism evidence="2">
    <name type="scientific">Aphanomyces invadans</name>
    <dbReference type="NCBI Taxonomy" id="157072"/>
    <lineage>
        <taxon>Eukaryota</taxon>
        <taxon>Sar</taxon>
        <taxon>Stramenopiles</taxon>
        <taxon>Oomycota</taxon>
        <taxon>Saprolegniomycetes</taxon>
        <taxon>Saprolegniales</taxon>
        <taxon>Verrucalvaceae</taxon>
        <taxon>Aphanomyces</taxon>
    </lineage>
</organism>
<reference evidence="2" key="1">
    <citation type="submission" date="2013-12" db="EMBL/GenBank/DDBJ databases">
        <title>The Genome Sequence of Aphanomyces invadans NJM9701.</title>
        <authorList>
            <consortium name="The Broad Institute Genomics Platform"/>
            <person name="Russ C."/>
            <person name="Tyler B."/>
            <person name="van West P."/>
            <person name="Dieguez-Uribeondo J."/>
            <person name="Young S.K."/>
            <person name="Zeng Q."/>
            <person name="Gargeya S."/>
            <person name="Fitzgerald M."/>
            <person name="Abouelleil A."/>
            <person name="Alvarado L."/>
            <person name="Chapman S.B."/>
            <person name="Gainer-Dewar J."/>
            <person name="Goldberg J."/>
            <person name="Griggs A."/>
            <person name="Gujja S."/>
            <person name="Hansen M."/>
            <person name="Howarth C."/>
            <person name="Imamovic A."/>
            <person name="Ireland A."/>
            <person name="Larimer J."/>
            <person name="McCowan C."/>
            <person name="Murphy C."/>
            <person name="Pearson M."/>
            <person name="Poon T.W."/>
            <person name="Priest M."/>
            <person name="Roberts A."/>
            <person name="Saif S."/>
            <person name="Shea T."/>
            <person name="Sykes S."/>
            <person name="Wortman J."/>
            <person name="Nusbaum C."/>
            <person name="Birren B."/>
        </authorList>
    </citation>
    <scope>NUCLEOTIDE SEQUENCE [LARGE SCALE GENOMIC DNA]</scope>
    <source>
        <strain evidence="2">NJM9701</strain>
    </source>
</reference>
<name>A0A024TYP0_9STRA</name>
<feature type="region of interest" description="Disordered" evidence="1">
    <location>
        <begin position="1"/>
        <end position="28"/>
    </location>
</feature>